<dbReference type="AlphaFoldDB" id="A0A9W9HXM5"/>
<accession>A0A9W9HXM5</accession>
<gene>
    <name evidence="2" type="ORF">N7482_007827</name>
</gene>
<protein>
    <submittedName>
        <fullName evidence="2">Uncharacterized protein</fullName>
    </submittedName>
</protein>
<reference evidence="2" key="2">
    <citation type="journal article" date="2023" name="IMA Fungus">
        <title>Comparative genomic study of the Penicillium genus elucidates a diverse pangenome and 15 lateral gene transfer events.</title>
        <authorList>
            <person name="Petersen C."/>
            <person name="Sorensen T."/>
            <person name="Nielsen M.R."/>
            <person name="Sondergaard T.E."/>
            <person name="Sorensen J.L."/>
            <person name="Fitzpatrick D.A."/>
            <person name="Frisvad J.C."/>
            <person name="Nielsen K.L."/>
        </authorList>
    </citation>
    <scope>NUCLEOTIDE SEQUENCE</scope>
    <source>
        <strain evidence="2">IBT 26290</strain>
    </source>
</reference>
<proteinExistence type="predicted"/>
<dbReference type="Proteomes" id="UP001149163">
    <property type="component" value="Unassembled WGS sequence"/>
</dbReference>
<sequence length="376" mass="41479">MIPPCDPSILEHNPQFRRLYENLTTTLLNTDGSTRSDAAEPARKAAVEDLKQCQLRSVKRRIKERTLRHLAFASDSVLSDECRDNITLISIYLETPCTLIDPNTPQDAPSQSQTKIQDDTLSLLAPSISTFYTNIPTFIVHFSSHLSNTLSALRALSATSDANTDTAPKHHAAQPRADHQSRARARDRRVRTSMAPVPPLASQLRARVDALRATQLSSLPAARREMAAVAAEVMSVRATIIERMVVILERAKHGVLARATRARAEHLATVAQGIEGKVEVAKLEIAATLYTPETLAALSRYREHLRDTRVRLDEQKALAIEELEQYGDAEVSGTAVVGTDRVSDKDGGTLAEIARQYGRLVRDVEAVRMEIARLGE</sequence>
<dbReference type="EMBL" id="JAPQKN010000004">
    <property type="protein sequence ID" value="KAJ5160823.1"/>
    <property type="molecule type" value="Genomic_DNA"/>
</dbReference>
<comment type="caution">
    <text evidence="2">The sequence shown here is derived from an EMBL/GenBank/DDBJ whole genome shotgun (WGS) entry which is preliminary data.</text>
</comment>
<dbReference type="GeneID" id="81429127"/>
<dbReference type="OrthoDB" id="66964at2759"/>
<evidence type="ECO:0000313" key="3">
    <source>
        <dbReference type="Proteomes" id="UP001149163"/>
    </source>
</evidence>
<reference evidence="2" key="1">
    <citation type="submission" date="2022-11" db="EMBL/GenBank/DDBJ databases">
        <authorList>
            <person name="Petersen C."/>
        </authorList>
    </citation>
    <scope>NUCLEOTIDE SEQUENCE</scope>
    <source>
        <strain evidence="2">IBT 26290</strain>
    </source>
</reference>
<dbReference type="RefSeq" id="XP_056542380.1">
    <property type="nucleotide sequence ID" value="XM_056689951.1"/>
</dbReference>
<evidence type="ECO:0000256" key="1">
    <source>
        <dbReference type="SAM" id="MobiDB-lite"/>
    </source>
</evidence>
<keyword evidence="3" id="KW-1185">Reference proteome</keyword>
<organism evidence="2 3">
    <name type="scientific">Penicillium canariense</name>
    <dbReference type="NCBI Taxonomy" id="189055"/>
    <lineage>
        <taxon>Eukaryota</taxon>
        <taxon>Fungi</taxon>
        <taxon>Dikarya</taxon>
        <taxon>Ascomycota</taxon>
        <taxon>Pezizomycotina</taxon>
        <taxon>Eurotiomycetes</taxon>
        <taxon>Eurotiomycetidae</taxon>
        <taxon>Eurotiales</taxon>
        <taxon>Aspergillaceae</taxon>
        <taxon>Penicillium</taxon>
    </lineage>
</organism>
<name>A0A9W9HXM5_9EURO</name>
<feature type="compositionally biased region" description="Basic residues" evidence="1">
    <location>
        <begin position="182"/>
        <end position="191"/>
    </location>
</feature>
<evidence type="ECO:0000313" key="2">
    <source>
        <dbReference type="EMBL" id="KAJ5160823.1"/>
    </source>
</evidence>
<feature type="region of interest" description="Disordered" evidence="1">
    <location>
        <begin position="161"/>
        <end position="193"/>
    </location>
</feature>